<feature type="non-terminal residue" evidence="1">
    <location>
        <position position="1"/>
    </location>
</feature>
<name>K1V5K6_9ZZZZ</name>
<sequence>YPAQMKLRYEKQLRKEETVNGICSGPEGS</sequence>
<accession>K1V5K6</accession>
<evidence type="ECO:0000313" key="1">
    <source>
        <dbReference type="EMBL" id="EKC79191.1"/>
    </source>
</evidence>
<dbReference type="EMBL" id="AJWY01001838">
    <property type="protein sequence ID" value="EKC79191.1"/>
    <property type="molecule type" value="Genomic_DNA"/>
</dbReference>
<comment type="caution">
    <text evidence="1">The sequence shown here is derived from an EMBL/GenBank/DDBJ whole genome shotgun (WGS) entry which is preliminary data.</text>
</comment>
<dbReference type="AlphaFoldDB" id="K1V5K6"/>
<protein>
    <submittedName>
        <fullName evidence="1">Uncharacterized protein</fullName>
    </submittedName>
</protein>
<organism evidence="1">
    <name type="scientific">human gut metagenome</name>
    <dbReference type="NCBI Taxonomy" id="408170"/>
    <lineage>
        <taxon>unclassified sequences</taxon>
        <taxon>metagenomes</taxon>
        <taxon>organismal metagenomes</taxon>
    </lineage>
</organism>
<proteinExistence type="predicted"/>
<reference evidence="1" key="1">
    <citation type="journal article" date="2013" name="Environ. Microbiol.">
        <title>Microbiota from the distal guts of lean and obese adolescents exhibit partial functional redundancy besides clear differences in community structure.</title>
        <authorList>
            <person name="Ferrer M."/>
            <person name="Ruiz A."/>
            <person name="Lanza F."/>
            <person name="Haange S.B."/>
            <person name="Oberbach A."/>
            <person name="Till H."/>
            <person name="Bargiela R."/>
            <person name="Campoy C."/>
            <person name="Segura M.T."/>
            <person name="Richter M."/>
            <person name="von Bergen M."/>
            <person name="Seifert J."/>
            <person name="Suarez A."/>
        </authorList>
    </citation>
    <scope>NUCLEOTIDE SEQUENCE</scope>
</reference>
<gene>
    <name evidence="1" type="ORF">LEA_02704</name>
</gene>